<organism evidence="9 10">
    <name type="scientific">Sphaerobacter thermophilus (strain ATCC 49802 / DSM 20745 / KCCM 41009 / NCIMB 13125 / S 6022)</name>
    <dbReference type="NCBI Taxonomy" id="479434"/>
    <lineage>
        <taxon>Bacteria</taxon>
        <taxon>Pseudomonadati</taxon>
        <taxon>Thermomicrobiota</taxon>
        <taxon>Thermomicrobia</taxon>
        <taxon>Sphaerobacterales</taxon>
        <taxon>Sphaerobacterineae</taxon>
        <taxon>Sphaerobacteraceae</taxon>
        <taxon>Sphaerobacter</taxon>
    </lineage>
</organism>
<feature type="transmembrane region" description="Helical" evidence="7">
    <location>
        <begin position="15"/>
        <end position="40"/>
    </location>
</feature>
<feature type="transmembrane region" description="Helical" evidence="7">
    <location>
        <begin position="334"/>
        <end position="354"/>
    </location>
</feature>
<dbReference type="InParanoid" id="D1CAL7"/>
<evidence type="ECO:0000256" key="2">
    <source>
        <dbReference type="ARBA" id="ARBA00022448"/>
    </source>
</evidence>
<gene>
    <name evidence="9" type="ordered locus">Sthe_3461</name>
</gene>
<dbReference type="Proteomes" id="UP000002027">
    <property type="component" value="Chromosome 2"/>
</dbReference>
<dbReference type="eggNOG" id="COG0577">
    <property type="taxonomic scope" value="Bacteria"/>
</dbReference>
<dbReference type="InterPro" id="IPR003838">
    <property type="entry name" value="ABC3_permease_C"/>
</dbReference>
<comment type="subcellular location">
    <subcellularLocation>
        <location evidence="1">Cell membrane</location>
        <topology evidence="1">Multi-pass membrane protein</topology>
    </subcellularLocation>
</comment>
<dbReference type="OrthoDB" id="384327at2"/>
<evidence type="ECO:0000256" key="4">
    <source>
        <dbReference type="ARBA" id="ARBA00022692"/>
    </source>
</evidence>
<dbReference type="HOGENOM" id="CLU_060907_2_0_0"/>
<dbReference type="RefSeq" id="WP_012873895.1">
    <property type="nucleotide sequence ID" value="NC_013524.1"/>
</dbReference>
<evidence type="ECO:0000256" key="7">
    <source>
        <dbReference type="SAM" id="Phobius"/>
    </source>
</evidence>
<dbReference type="InterPro" id="IPR051125">
    <property type="entry name" value="ABC-4/HrtB_transporter"/>
</dbReference>
<evidence type="ECO:0000256" key="6">
    <source>
        <dbReference type="ARBA" id="ARBA00023136"/>
    </source>
</evidence>
<feature type="transmembrane region" description="Helical" evidence="7">
    <location>
        <begin position="249"/>
        <end position="271"/>
    </location>
</feature>
<evidence type="ECO:0000259" key="8">
    <source>
        <dbReference type="Pfam" id="PF02687"/>
    </source>
</evidence>
<proteinExistence type="predicted"/>
<dbReference type="EMBL" id="CP001824">
    <property type="protein sequence ID" value="ACZ40860.1"/>
    <property type="molecule type" value="Genomic_DNA"/>
</dbReference>
<dbReference type="KEGG" id="sti:Sthe_3461"/>
<dbReference type="GO" id="GO:0005886">
    <property type="term" value="C:plasma membrane"/>
    <property type="evidence" value="ECO:0007669"/>
    <property type="project" value="UniProtKB-SubCell"/>
</dbReference>
<dbReference type="PANTHER" id="PTHR43738">
    <property type="entry name" value="ABC TRANSPORTER, MEMBRANE PROTEIN"/>
    <property type="match status" value="1"/>
</dbReference>
<dbReference type="PANTHER" id="PTHR43738:SF1">
    <property type="entry name" value="HEMIN TRANSPORT SYSTEM PERMEASE PROTEIN HRTB-RELATED"/>
    <property type="match status" value="1"/>
</dbReference>
<evidence type="ECO:0000313" key="10">
    <source>
        <dbReference type="Proteomes" id="UP000002027"/>
    </source>
</evidence>
<keyword evidence="6 7" id="KW-0472">Membrane</keyword>
<accession>D1CAL7</accession>
<evidence type="ECO:0000256" key="3">
    <source>
        <dbReference type="ARBA" id="ARBA00022475"/>
    </source>
</evidence>
<keyword evidence="2" id="KW-0813">Transport</keyword>
<dbReference type="Pfam" id="PF02687">
    <property type="entry name" value="FtsX"/>
    <property type="match status" value="1"/>
</dbReference>
<sequence>MFLAVREFRHARLRYILIGAIIALIAWLVFLLSGLATGLATDNGASLMNMEADHLVFQADVRFFLHLSILPEEAVEAVRAVPGVTAAAPLGHLTVTVTRGEEDEKIDATILAIDPNSFLAPRIVEGQTFAGQPAASVVVNDSFKRHGVRLGDQLIVSPSGTVLTVVGFTTGQTYNHLPVIFMDIPTWRELKFAAPGSAGSVVDPISAVAVQMDESTAARVEQDVPGVEVATRQVALENLPGYREEMGTITLILAFLFVIAAFVLAVFFYILTLQKTNQFGVLKALGATTSFLARDLIAQVILLTLLGVAAAAGLTYIVAAMIPPEIPFSLDSRLILTYAVVLVGVGLLGTLLSLRRIAKIDPLIAIGRVD</sequence>
<dbReference type="AlphaFoldDB" id="D1CAL7"/>
<feature type="transmembrane region" description="Helical" evidence="7">
    <location>
        <begin position="300"/>
        <end position="322"/>
    </location>
</feature>
<keyword evidence="3" id="KW-1003">Cell membrane</keyword>
<evidence type="ECO:0000313" key="9">
    <source>
        <dbReference type="EMBL" id="ACZ40860.1"/>
    </source>
</evidence>
<reference evidence="10" key="1">
    <citation type="submission" date="2009-11" db="EMBL/GenBank/DDBJ databases">
        <title>The complete chromosome 2 of Sphaerobacter thermophilus DSM 20745.</title>
        <authorList>
            <person name="Lucas S."/>
            <person name="Copeland A."/>
            <person name="Lapidus A."/>
            <person name="Glavina del Rio T."/>
            <person name="Dalin E."/>
            <person name="Tice H."/>
            <person name="Bruce D."/>
            <person name="Goodwin L."/>
            <person name="Pitluck S."/>
            <person name="Kyrpides N."/>
            <person name="Mavromatis K."/>
            <person name="Ivanova N."/>
            <person name="Mikhailova N."/>
            <person name="LaButti K.M."/>
            <person name="Clum A."/>
            <person name="Sun H.I."/>
            <person name="Brettin T."/>
            <person name="Detter J.C."/>
            <person name="Han C."/>
            <person name="Larimer F."/>
            <person name="Land M."/>
            <person name="Hauser L."/>
            <person name="Markowitz V."/>
            <person name="Cheng J.F."/>
            <person name="Hugenholtz P."/>
            <person name="Woyke T."/>
            <person name="Wu D."/>
            <person name="Steenblock K."/>
            <person name="Schneider S."/>
            <person name="Pukall R."/>
            <person name="Goeker M."/>
            <person name="Klenk H.P."/>
            <person name="Eisen J.A."/>
        </authorList>
    </citation>
    <scope>NUCLEOTIDE SEQUENCE [LARGE SCALE GENOMIC DNA]</scope>
    <source>
        <strain evidence="10">ATCC 49802 / DSM 20745 / S 6022</strain>
    </source>
</reference>
<reference evidence="9 10" key="2">
    <citation type="journal article" date="2010" name="Stand. Genomic Sci.">
        <title>Complete genome sequence of Desulfohalobium retbaense type strain (HR(100)).</title>
        <authorList>
            <person name="Spring S."/>
            <person name="Nolan M."/>
            <person name="Lapidus A."/>
            <person name="Glavina Del Rio T."/>
            <person name="Copeland A."/>
            <person name="Tice H."/>
            <person name="Cheng J.F."/>
            <person name="Lucas S."/>
            <person name="Land M."/>
            <person name="Chen F."/>
            <person name="Bruce D."/>
            <person name="Goodwin L."/>
            <person name="Pitluck S."/>
            <person name="Ivanova N."/>
            <person name="Mavromatis K."/>
            <person name="Mikhailova N."/>
            <person name="Pati A."/>
            <person name="Chen A."/>
            <person name="Palaniappan K."/>
            <person name="Hauser L."/>
            <person name="Chang Y.J."/>
            <person name="Jeffries C.D."/>
            <person name="Munk C."/>
            <person name="Kiss H."/>
            <person name="Chain P."/>
            <person name="Han C."/>
            <person name="Brettin T."/>
            <person name="Detter J.C."/>
            <person name="Schuler E."/>
            <person name="Goker M."/>
            <person name="Rohde M."/>
            <person name="Bristow J."/>
            <person name="Eisen J.A."/>
            <person name="Markowitz V."/>
            <person name="Hugenholtz P."/>
            <person name="Kyrpides N.C."/>
            <person name="Klenk H.P."/>
        </authorList>
    </citation>
    <scope>NUCLEOTIDE SEQUENCE [LARGE SCALE GENOMIC DNA]</scope>
    <source>
        <strain evidence="10">ATCC 49802 / DSM 20745 / S 6022</strain>
    </source>
</reference>
<evidence type="ECO:0000256" key="5">
    <source>
        <dbReference type="ARBA" id="ARBA00022989"/>
    </source>
</evidence>
<protein>
    <recommendedName>
        <fullName evidence="8">ABC3 transporter permease C-terminal domain-containing protein</fullName>
    </recommendedName>
</protein>
<keyword evidence="5 7" id="KW-1133">Transmembrane helix</keyword>
<keyword evidence="10" id="KW-1185">Reference proteome</keyword>
<keyword evidence="4 7" id="KW-0812">Transmembrane</keyword>
<dbReference type="STRING" id="479434.Sthe_3461"/>
<feature type="domain" description="ABC3 transporter permease C-terminal" evidence="8">
    <location>
        <begin position="251"/>
        <end position="362"/>
    </location>
</feature>
<evidence type="ECO:0000256" key="1">
    <source>
        <dbReference type="ARBA" id="ARBA00004651"/>
    </source>
</evidence>
<name>D1CAL7_SPHTD</name>